<sequence length="292" mass="33156">MKNLFFVFLSFLIFYSCDFKKSAHKDLITGLSTAGDGLSCEDVSILSDDDVIQRSTFTFGEVITFKFKNIEGFNEENGNVFPGMSILIKDSQNNVVLQNDDVYTNYSEGIKLSPIVLTAEATLARPIHSGKQYNLLIKIWDKKGDGKFSAEMSFDVKPNDKISVSKNNCNYDEVYLFSEKNNKVITDNSIQFGENVFLIFEGVKEFVEETEKIYPGLSLIIKDNKDEVILSNEDLFREYEQSGIEASIFKDRVSANFWFNGSEVNNPLSLEAKLWDKKSDKFISVKTSLNLK</sequence>
<comment type="caution">
    <text evidence="1">The sequence shown here is derived from an EMBL/GenBank/DDBJ whole genome shotgun (WGS) entry which is preliminary data.</text>
</comment>
<gene>
    <name evidence="1" type="ORF">ENS56_13695</name>
</gene>
<reference evidence="1" key="1">
    <citation type="journal article" date="2020" name="mSystems">
        <title>Genome- and Community-Level Interaction Insights into Carbon Utilization and Element Cycling Functions of Hydrothermarchaeota in Hydrothermal Sediment.</title>
        <authorList>
            <person name="Zhou Z."/>
            <person name="Liu Y."/>
            <person name="Xu W."/>
            <person name="Pan J."/>
            <person name="Luo Z.H."/>
            <person name="Li M."/>
        </authorList>
    </citation>
    <scope>NUCLEOTIDE SEQUENCE [LARGE SCALE GENOMIC DNA]</scope>
    <source>
        <strain evidence="1">SpSt-500</strain>
    </source>
</reference>
<evidence type="ECO:0008006" key="2">
    <source>
        <dbReference type="Google" id="ProtNLM"/>
    </source>
</evidence>
<proteinExistence type="predicted"/>
<dbReference type="EMBL" id="DSVI01000025">
    <property type="protein sequence ID" value="HGT49085.1"/>
    <property type="molecule type" value="Genomic_DNA"/>
</dbReference>
<dbReference type="PROSITE" id="PS51257">
    <property type="entry name" value="PROKAR_LIPOPROTEIN"/>
    <property type="match status" value="1"/>
</dbReference>
<protein>
    <recommendedName>
        <fullName evidence="2">Lipoprotein</fullName>
    </recommendedName>
</protein>
<name>A0A832LJT7_9BACT</name>
<organism evidence="1">
    <name type="scientific">Ignavibacterium album</name>
    <dbReference type="NCBI Taxonomy" id="591197"/>
    <lineage>
        <taxon>Bacteria</taxon>
        <taxon>Pseudomonadati</taxon>
        <taxon>Ignavibacteriota</taxon>
        <taxon>Ignavibacteria</taxon>
        <taxon>Ignavibacteriales</taxon>
        <taxon>Ignavibacteriaceae</taxon>
        <taxon>Ignavibacterium</taxon>
    </lineage>
</organism>
<dbReference type="AlphaFoldDB" id="A0A832LJT7"/>
<accession>A0A832LJT7</accession>
<evidence type="ECO:0000313" key="1">
    <source>
        <dbReference type="EMBL" id="HGT49085.1"/>
    </source>
</evidence>